<keyword evidence="1" id="KW-0472">Membrane</keyword>
<dbReference type="EMBL" id="SHKY01000001">
    <property type="protein sequence ID" value="RZU48497.1"/>
    <property type="molecule type" value="Genomic_DNA"/>
</dbReference>
<dbReference type="InterPro" id="IPR027417">
    <property type="entry name" value="P-loop_NTPase"/>
</dbReference>
<evidence type="ECO:0000313" key="3">
    <source>
        <dbReference type="EMBL" id="RZU48497.1"/>
    </source>
</evidence>
<name>A0A4Q7ZCU8_9ACTN</name>
<dbReference type="InterPro" id="IPR051943">
    <property type="entry name" value="TRAFAC_Dynamin-like_GTPase"/>
</dbReference>
<comment type="caution">
    <text evidence="3">The sequence shown here is derived from an EMBL/GenBank/DDBJ whole genome shotgun (WGS) entry which is preliminary data.</text>
</comment>
<dbReference type="PANTHER" id="PTHR43681:SF1">
    <property type="entry name" value="SARCALUMENIN"/>
    <property type="match status" value="1"/>
</dbReference>
<keyword evidence="4" id="KW-1185">Reference proteome</keyword>
<sequence>MGDRLATVTPTAERRGTAVADLLAEFSDAQRLAAEADRPDLAERLAQAARRLRADDVTVAVVGEFKQGKSTLVNALLRTDICPVDSDVVTAVPTVLRYGRPPAVLLRVPGPNGAHTEVPVPFDQLRRYVTEGAAAGPDAEAPRSVEVRLDRRLLGAGLSFIDTPGVGGLDSAQGNLTLSTLPLAAAALFVTDAAQELTAPEVDFLRRVKERCPQVFCVVTKTDLYAEWRRIVEINEGHLSRAGLDVPIVAVSSFLRMRAQARDSTALNTESGFPPLVEILRRDVLGAARANALATARTELSFVVAQLRERVHAEQAAAAAPATAPQLERRYAERSRRSARLSGGTWQTVLSDGIQDLAADVDHDLRERLRLMVRRGEELLDETDPRDTWRDFQAWAAREATAAAVDNLMLLVGRTEQLARDVAERFDIEYDSLDVDLPAPELALRKVGELDVSFEKSGMAQFLGAFTAARVTYGGFYMLGALGALFNVALAAPLGLLAGMTLGRRLMKAERERQAQQRRLQAKAELRRYVDDVTFHVGRDSREAVRRTQRFLRDEFAARAQVIERSAAATAAAVRRTAALPDDERARRADALAEQRRRLDRLDRS</sequence>
<gene>
    <name evidence="3" type="ORF">EV385_0214</name>
</gene>
<evidence type="ECO:0000259" key="2">
    <source>
        <dbReference type="Pfam" id="PF00350"/>
    </source>
</evidence>
<keyword evidence="1" id="KW-0812">Transmembrane</keyword>
<protein>
    <submittedName>
        <fullName evidence="3">Dynamin family protein</fullName>
    </submittedName>
</protein>
<feature type="domain" description="Dynamin N-terminal" evidence="2">
    <location>
        <begin position="59"/>
        <end position="221"/>
    </location>
</feature>
<reference evidence="3 4" key="1">
    <citation type="submission" date="2019-02" db="EMBL/GenBank/DDBJ databases">
        <title>Sequencing the genomes of 1000 actinobacteria strains.</title>
        <authorList>
            <person name="Klenk H.-P."/>
        </authorList>
    </citation>
    <scope>NUCLEOTIDE SEQUENCE [LARGE SCALE GENOMIC DNA]</scope>
    <source>
        <strain evidence="3 4">DSM 45162</strain>
    </source>
</reference>
<dbReference type="Proteomes" id="UP000292564">
    <property type="component" value="Unassembled WGS sequence"/>
</dbReference>
<dbReference type="AlphaFoldDB" id="A0A4Q7ZCU8"/>
<dbReference type="PANTHER" id="PTHR43681">
    <property type="entry name" value="TRANSMEMBRANE GTPASE FZO"/>
    <property type="match status" value="1"/>
</dbReference>
<evidence type="ECO:0000313" key="4">
    <source>
        <dbReference type="Proteomes" id="UP000292564"/>
    </source>
</evidence>
<accession>A0A4Q7ZCU8</accession>
<keyword evidence="1" id="KW-1133">Transmembrane helix</keyword>
<dbReference type="Gene3D" id="3.40.50.300">
    <property type="entry name" value="P-loop containing nucleotide triphosphate hydrolases"/>
    <property type="match status" value="1"/>
</dbReference>
<dbReference type="SUPFAM" id="SSF52540">
    <property type="entry name" value="P-loop containing nucleoside triphosphate hydrolases"/>
    <property type="match status" value="1"/>
</dbReference>
<evidence type="ECO:0000256" key="1">
    <source>
        <dbReference type="SAM" id="Phobius"/>
    </source>
</evidence>
<dbReference type="InterPro" id="IPR045063">
    <property type="entry name" value="Dynamin_N"/>
</dbReference>
<proteinExistence type="predicted"/>
<dbReference type="Pfam" id="PF00350">
    <property type="entry name" value="Dynamin_N"/>
    <property type="match status" value="1"/>
</dbReference>
<organism evidence="3 4">
    <name type="scientific">Krasilnikovia cinnamomea</name>
    <dbReference type="NCBI Taxonomy" id="349313"/>
    <lineage>
        <taxon>Bacteria</taxon>
        <taxon>Bacillati</taxon>
        <taxon>Actinomycetota</taxon>
        <taxon>Actinomycetes</taxon>
        <taxon>Micromonosporales</taxon>
        <taxon>Micromonosporaceae</taxon>
        <taxon>Krasilnikovia</taxon>
    </lineage>
</organism>
<feature type="transmembrane region" description="Helical" evidence="1">
    <location>
        <begin position="476"/>
        <end position="503"/>
    </location>
</feature>